<dbReference type="InterPro" id="IPR032710">
    <property type="entry name" value="NTF2-like_dom_sf"/>
</dbReference>
<reference evidence="2" key="1">
    <citation type="submission" date="2021-02" db="EMBL/GenBank/DDBJ databases">
        <title>Genome sequence Cadophora malorum strain M34.</title>
        <authorList>
            <person name="Stefanovic E."/>
            <person name="Vu D."/>
            <person name="Scully C."/>
            <person name="Dijksterhuis J."/>
            <person name="Roader J."/>
            <person name="Houbraken J."/>
        </authorList>
    </citation>
    <scope>NUCLEOTIDE SEQUENCE</scope>
    <source>
        <strain evidence="2">M34</strain>
    </source>
</reference>
<evidence type="ECO:0000313" key="3">
    <source>
        <dbReference type="Proteomes" id="UP000664132"/>
    </source>
</evidence>
<keyword evidence="3" id="KW-1185">Reference proteome</keyword>
<dbReference type="EMBL" id="JAFJYH010000137">
    <property type="protein sequence ID" value="KAG4418086.1"/>
    <property type="molecule type" value="Genomic_DNA"/>
</dbReference>
<gene>
    <name evidence="2" type="ORF">IFR04_008747</name>
</gene>
<accession>A0A8H7TFT7</accession>
<dbReference type="InterPro" id="IPR037401">
    <property type="entry name" value="SnoaL-like"/>
</dbReference>
<dbReference type="Gene3D" id="3.10.450.50">
    <property type="match status" value="1"/>
</dbReference>
<protein>
    <recommendedName>
        <fullName evidence="1">SnoaL-like domain-containing protein</fullName>
    </recommendedName>
</protein>
<dbReference type="PANTHER" id="PTHR41252:SF1">
    <property type="entry name" value="BLR2505 PROTEIN"/>
    <property type="match status" value="1"/>
</dbReference>
<evidence type="ECO:0000313" key="2">
    <source>
        <dbReference type="EMBL" id="KAG4418086.1"/>
    </source>
</evidence>
<proteinExistence type="predicted"/>
<dbReference type="AlphaFoldDB" id="A0A8H7TFT7"/>
<feature type="domain" description="SnoaL-like" evidence="1">
    <location>
        <begin position="17"/>
        <end position="120"/>
    </location>
</feature>
<dbReference type="Pfam" id="PF12680">
    <property type="entry name" value="SnoaL_2"/>
    <property type="match status" value="1"/>
</dbReference>
<name>A0A8H7TFT7_9HELO</name>
<evidence type="ECO:0000259" key="1">
    <source>
        <dbReference type="Pfam" id="PF12680"/>
    </source>
</evidence>
<comment type="caution">
    <text evidence="2">The sequence shown here is derived from an EMBL/GenBank/DDBJ whole genome shotgun (WGS) entry which is preliminary data.</text>
</comment>
<dbReference type="OrthoDB" id="10264449at2759"/>
<dbReference type="SUPFAM" id="SSF54427">
    <property type="entry name" value="NTF2-like"/>
    <property type="match status" value="1"/>
</dbReference>
<sequence length="139" mass="15980">MGFLLTTQHIKDILAPCAKGDWTAFLDAMDPDVHWMVVEPKKDPMSLSGIYNVESWKKELMAPFKEHLQGPVHMFVDELDVIGNKVIFEARGEQTQKNGKPYRNTFCWVMIFSEETGKIVTIREYMNSAHTKEIMESAI</sequence>
<dbReference type="Proteomes" id="UP000664132">
    <property type="component" value="Unassembled WGS sequence"/>
</dbReference>
<dbReference type="PANTHER" id="PTHR41252">
    <property type="entry name" value="BLR2505 PROTEIN"/>
    <property type="match status" value="1"/>
</dbReference>
<organism evidence="2 3">
    <name type="scientific">Cadophora malorum</name>
    <dbReference type="NCBI Taxonomy" id="108018"/>
    <lineage>
        <taxon>Eukaryota</taxon>
        <taxon>Fungi</taxon>
        <taxon>Dikarya</taxon>
        <taxon>Ascomycota</taxon>
        <taxon>Pezizomycotina</taxon>
        <taxon>Leotiomycetes</taxon>
        <taxon>Helotiales</taxon>
        <taxon>Ploettnerulaceae</taxon>
        <taxon>Cadophora</taxon>
    </lineage>
</organism>